<evidence type="ECO:0000256" key="5">
    <source>
        <dbReference type="PROSITE-ProRule" id="PRU00546"/>
    </source>
</evidence>
<dbReference type="CDD" id="cd06257">
    <property type="entry name" value="DnaJ"/>
    <property type="match status" value="1"/>
</dbReference>
<accession>A0AAD1U4X9</accession>
<proteinExistence type="predicted"/>
<dbReference type="InterPro" id="IPR002939">
    <property type="entry name" value="DnaJ_C"/>
</dbReference>
<dbReference type="GO" id="GO:0051082">
    <property type="term" value="F:unfolded protein binding"/>
    <property type="evidence" value="ECO:0007669"/>
    <property type="project" value="InterPro"/>
</dbReference>
<dbReference type="Gene3D" id="2.60.260.20">
    <property type="entry name" value="Urease metallochaperone UreE, N-terminal domain"/>
    <property type="match status" value="2"/>
</dbReference>
<evidence type="ECO:0000313" key="9">
    <source>
        <dbReference type="EMBL" id="CAI2359333.1"/>
    </source>
</evidence>
<dbReference type="PRINTS" id="PR00625">
    <property type="entry name" value="JDOMAIN"/>
</dbReference>
<dbReference type="PROSITE" id="PS51188">
    <property type="entry name" value="ZF_CR"/>
    <property type="match status" value="1"/>
</dbReference>
<dbReference type="CDD" id="cd10719">
    <property type="entry name" value="DnaJ_zf"/>
    <property type="match status" value="1"/>
</dbReference>
<feature type="region of interest" description="Disordered" evidence="6">
    <location>
        <begin position="531"/>
        <end position="560"/>
    </location>
</feature>
<dbReference type="InterPro" id="IPR036869">
    <property type="entry name" value="J_dom_sf"/>
</dbReference>
<dbReference type="PANTHER" id="PTHR43888">
    <property type="entry name" value="DNAJ-LIKE-2, ISOFORM A-RELATED"/>
    <property type="match status" value="1"/>
</dbReference>
<dbReference type="Pfam" id="PF00226">
    <property type="entry name" value="DnaJ"/>
    <property type="match status" value="1"/>
</dbReference>
<dbReference type="InterPro" id="IPR008971">
    <property type="entry name" value="HSP40/DnaJ_pept-bd"/>
</dbReference>
<dbReference type="EMBL" id="CAMPGE010000583">
    <property type="protein sequence ID" value="CAI2359333.1"/>
    <property type="molecule type" value="Genomic_DNA"/>
</dbReference>
<comment type="caution">
    <text evidence="9">The sequence shown here is derived from an EMBL/GenBank/DDBJ whole genome shotgun (WGS) entry which is preliminary data.</text>
</comment>
<keyword evidence="10" id="KW-1185">Reference proteome</keyword>
<dbReference type="FunFam" id="2.60.260.20:FF:000003">
    <property type="entry name" value="DnaJ subfamily A member 2"/>
    <property type="match status" value="1"/>
</dbReference>
<evidence type="ECO:0000256" key="2">
    <source>
        <dbReference type="ARBA" id="ARBA00022737"/>
    </source>
</evidence>
<dbReference type="InterPro" id="IPR001305">
    <property type="entry name" value="HSP_DnaJ_Cys-rich_dom"/>
</dbReference>
<dbReference type="FunFam" id="2.10.230.10:FF:000001">
    <property type="entry name" value="DnaJ subfamily A member 2"/>
    <property type="match status" value="1"/>
</dbReference>
<feature type="compositionally biased region" description="Basic residues" evidence="6">
    <location>
        <begin position="105"/>
        <end position="114"/>
    </location>
</feature>
<dbReference type="InterPro" id="IPR044713">
    <property type="entry name" value="DNJA1/2-like"/>
</dbReference>
<dbReference type="Gene3D" id="1.10.287.110">
    <property type="entry name" value="DnaJ domain"/>
    <property type="match status" value="1"/>
</dbReference>
<dbReference type="AlphaFoldDB" id="A0AAD1U4X9"/>
<reference evidence="9" key="1">
    <citation type="submission" date="2023-07" db="EMBL/GenBank/DDBJ databases">
        <authorList>
            <consortium name="AG Swart"/>
            <person name="Singh M."/>
            <person name="Singh A."/>
            <person name="Seah K."/>
            <person name="Emmerich C."/>
        </authorList>
    </citation>
    <scope>NUCLEOTIDE SEQUENCE</scope>
    <source>
        <strain evidence="9">DP1</strain>
    </source>
</reference>
<evidence type="ECO:0000256" key="3">
    <source>
        <dbReference type="ARBA" id="ARBA00022771"/>
    </source>
</evidence>
<dbReference type="Pfam" id="PF01556">
    <property type="entry name" value="DnaJ_C"/>
    <property type="match status" value="1"/>
</dbReference>
<dbReference type="GO" id="GO:0008270">
    <property type="term" value="F:zinc ion binding"/>
    <property type="evidence" value="ECO:0007669"/>
    <property type="project" value="UniProtKB-KW"/>
</dbReference>
<dbReference type="SUPFAM" id="SSF46565">
    <property type="entry name" value="Chaperone J-domain"/>
    <property type="match status" value="1"/>
</dbReference>
<name>A0AAD1U4X9_EUPCR</name>
<feature type="region of interest" description="Disordered" evidence="6">
    <location>
        <begin position="86"/>
        <end position="122"/>
    </location>
</feature>
<dbReference type="Proteomes" id="UP001295684">
    <property type="component" value="Unassembled WGS sequence"/>
</dbReference>
<dbReference type="CDD" id="cd10747">
    <property type="entry name" value="DnaJ_C"/>
    <property type="match status" value="1"/>
</dbReference>
<keyword evidence="4 5" id="KW-0862">Zinc</keyword>
<feature type="domain" description="CR-type" evidence="8">
    <location>
        <begin position="297"/>
        <end position="380"/>
    </location>
</feature>
<dbReference type="SUPFAM" id="SSF49493">
    <property type="entry name" value="HSP40/DnaJ peptide-binding domain"/>
    <property type="match status" value="2"/>
</dbReference>
<keyword evidence="2" id="KW-0677">Repeat</keyword>
<evidence type="ECO:0000256" key="1">
    <source>
        <dbReference type="ARBA" id="ARBA00022723"/>
    </source>
</evidence>
<dbReference type="Gene3D" id="2.10.230.10">
    <property type="entry name" value="Heat shock protein DnaJ, cysteine-rich domain"/>
    <property type="match status" value="1"/>
</dbReference>
<dbReference type="InterPro" id="IPR001623">
    <property type="entry name" value="DnaJ_domain"/>
</dbReference>
<evidence type="ECO:0000256" key="6">
    <source>
        <dbReference type="SAM" id="MobiDB-lite"/>
    </source>
</evidence>
<evidence type="ECO:0000259" key="7">
    <source>
        <dbReference type="PROSITE" id="PS50076"/>
    </source>
</evidence>
<dbReference type="PROSITE" id="PS50076">
    <property type="entry name" value="DNAJ_2"/>
    <property type="match status" value="1"/>
</dbReference>
<evidence type="ECO:0000259" key="8">
    <source>
        <dbReference type="PROSITE" id="PS51188"/>
    </source>
</evidence>
<evidence type="ECO:0000313" key="10">
    <source>
        <dbReference type="Proteomes" id="UP001295684"/>
    </source>
</evidence>
<dbReference type="SMART" id="SM00271">
    <property type="entry name" value="DnaJ"/>
    <property type="match status" value="1"/>
</dbReference>
<feature type="compositionally biased region" description="Basic and acidic residues" evidence="6">
    <location>
        <begin position="86"/>
        <end position="104"/>
    </location>
</feature>
<keyword evidence="1 5" id="KW-0479">Metal-binding</keyword>
<keyword evidence="3 5" id="KW-0863">Zinc-finger</keyword>
<feature type="domain" description="J" evidence="7">
    <location>
        <begin position="159"/>
        <end position="220"/>
    </location>
</feature>
<dbReference type="GO" id="GO:0030544">
    <property type="term" value="F:Hsp70 protein binding"/>
    <property type="evidence" value="ECO:0007669"/>
    <property type="project" value="InterPro"/>
</dbReference>
<feature type="zinc finger region" description="CR-type" evidence="5">
    <location>
        <begin position="297"/>
        <end position="380"/>
    </location>
</feature>
<dbReference type="SUPFAM" id="SSF57938">
    <property type="entry name" value="DnaJ/Hsp40 cysteine-rich domain"/>
    <property type="match status" value="1"/>
</dbReference>
<dbReference type="InterPro" id="IPR036410">
    <property type="entry name" value="HSP_DnaJ_Cys-rich_dom_sf"/>
</dbReference>
<organism evidence="9 10">
    <name type="scientific">Euplotes crassus</name>
    <dbReference type="NCBI Taxonomy" id="5936"/>
    <lineage>
        <taxon>Eukaryota</taxon>
        <taxon>Sar</taxon>
        <taxon>Alveolata</taxon>
        <taxon>Ciliophora</taxon>
        <taxon>Intramacronucleata</taxon>
        <taxon>Spirotrichea</taxon>
        <taxon>Hypotrichia</taxon>
        <taxon>Euplotida</taxon>
        <taxon>Euplotidae</taxon>
        <taxon>Moneuplotes</taxon>
    </lineage>
</organism>
<protein>
    <submittedName>
        <fullName evidence="9">Uncharacterized protein</fullName>
    </submittedName>
</protein>
<evidence type="ECO:0000256" key="4">
    <source>
        <dbReference type="ARBA" id="ARBA00022833"/>
    </source>
</evidence>
<sequence length="587" mass="67963">MDKPKLSPSKIILSFKIQNHKGSIHPCHSSHLCGCAHTGRPLSTLHKQKTMACRQKAPKGPPKAPIEQQKLRQAKLKLEQERLQKERLKQQHQKDLDQEKARIQHERKRQKKQKAKQEEQKRDAVFASVFRMEQKENFVLKSEDPSRDFGKISKDDRNGYYRVLRVGKEAKKEEILASYRKFVLFMHPDKGGSSDKFQYLTEARKVLEDERKRMVYDRFGRKKLQASLKLANDYEFQELVRKAQRGSRVKVSMNKAANSFTNVERSYNILYPLSELKKDIAPVKLSIAVSLSEVYKGSSKYIDHSLITPCETCHGKGLEPKYIQRCNYCEGKGEISEPNYFNCAFKSRNSRCEQCRGMGEIVIQEIKCNTCKGKRTKTLELPIRIEIPKGIHTGDRIELLKSGNEFISGFRGDLIIELRVKDEKGYKRNGDDLEYTKKISIEQAFCGTQFEIESLTSGKIMLKNEPGEIIKQEEYVMRGLGMPKYKTQNEFGDLIVKIKLKLPSKISESDVVKARKFFQCFPSEKPLIKTQDSLKLKKQKKRSNSAPRPLPSLKKKPNRKIYLYQTQVVFLNKPEKSKRPHSNPRKS</sequence>
<dbReference type="GO" id="GO:0006457">
    <property type="term" value="P:protein folding"/>
    <property type="evidence" value="ECO:0007669"/>
    <property type="project" value="InterPro"/>
</dbReference>
<gene>
    <name evidence="9" type="ORF">ECRASSUSDP1_LOCUS621</name>
</gene>
<dbReference type="Pfam" id="PF00684">
    <property type="entry name" value="DnaJ_CXXCXGXG"/>
    <property type="match status" value="1"/>
</dbReference>